<dbReference type="Proteomes" id="UP000233551">
    <property type="component" value="Unassembled WGS sequence"/>
</dbReference>
<organism evidence="1 2">
    <name type="scientific">Punica granatum</name>
    <name type="common">Pomegranate</name>
    <dbReference type="NCBI Taxonomy" id="22663"/>
    <lineage>
        <taxon>Eukaryota</taxon>
        <taxon>Viridiplantae</taxon>
        <taxon>Streptophyta</taxon>
        <taxon>Embryophyta</taxon>
        <taxon>Tracheophyta</taxon>
        <taxon>Spermatophyta</taxon>
        <taxon>Magnoliopsida</taxon>
        <taxon>eudicotyledons</taxon>
        <taxon>Gunneridae</taxon>
        <taxon>Pentapetalae</taxon>
        <taxon>rosids</taxon>
        <taxon>malvids</taxon>
        <taxon>Myrtales</taxon>
        <taxon>Lythraceae</taxon>
        <taxon>Punica</taxon>
    </lineage>
</organism>
<dbReference type="EMBL" id="PGOL01000058">
    <property type="protein sequence ID" value="PKI78204.1"/>
    <property type="molecule type" value="Genomic_DNA"/>
</dbReference>
<evidence type="ECO:0000313" key="2">
    <source>
        <dbReference type="Proteomes" id="UP000233551"/>
    </source>
</evidence>
<accession>A0A2I0LBZ9</accession>
<gene>
    <name evidence="1" type="ORF">CRG98_001375</name>
</gene>
<reference evidence="1 2" key="1">
    <citation type="submission" date="2017-11" db="EMBL/GenBank/DDBJ databases">
        <title>De-novo sequencing of pomegranate (Punica granatum L.) genome.</title>
        <authorList>
            <person name="Akparov Z."/>
            <person name="Amiraslanov A."/>
            <person name="Hajiyeva S."/>
            <person name="Abbasov M."/>
            <person name="Kaur K."/>
            <person name="Hamwieh A."/>
            <person name="Solovyev V."/>
            <person name="Salamov A."/>
            <person name="Braich B."/>
            <person name="Kosarev P."/>
            <person name="Mahmoud A."/>
            <person name="Hajiyev E."/>
            <person name="Babayeva S."/>
            <person name="Izzatullayeva V."/>
            <person name="Mammadov A."/>
            <person name="Mammadov A."/>
            <person name="Sharifova S."/>
            <person name="Ojaghi J."/>
            <person name="Eynullazada K."/>
            <person name="Bayramov B."/>
            <person name="Abdulazimova A."/>
            <person name="Shahmuradov I."/>
        </authorList>
    </citation>
    <scope>NUCLEOTIDE SEQUENCE [LARGE SCALE GENOMIC DNA]</scope>
    <source>
        <strain evidence="2">cv. AG2017</strain>
        <tissue evidence="1">Leaf</tissue>
    </source>
</reference>
<sequence>ALRRRGPAVVTSIAATTAPIEVGGDPLHRCRPRLQPPSPQMRSATIAVVVADPDWGGGGRNRGHHCRPLPPKSLNPSVDLFFFLITF</sequence>
<comment type="caution">
    <text evidence="1">The sequence shown here is derived from an EMBL/GenBank/DDBJ whole genome shotgun (WGS) entry which is preliminary data.</text>
</comment>
<evidence type="ECO:0000313" key="1">
    <source>
        <dbReference type="EMBL" id="PKI78204.1"/>
    </source>
</evidence>
<keyword evidence="2" id="KW-1185">Reference proteome</keyword>
<dbReference type="AlphaFoldDB" id="A0A2I0LBZ9"/>
<name>A0A2I0LBZ9_PUNGR</name>
<protein>
    <submittedName>
        <fullName evidence="1">Uncharacterized protein</fullName>
    </submittedName>
</protein>
<feature type="non-terminal residue" evidence="1">
    <location>
        <position position="1"/>
    </location>
</feature>
<proteinExistence type="predicted"/>